<accession>A0AAD5RQ85</accession>
<sequence>MSGLSRGNSSNENQPHNPSGGGGGSKKCTTCGLEKSLSHFTRLRGRKDIPTRDCSSCRENIRSYKKGWIQRKQHEGVSQEPEDEVEDEDVSFEVEDPPYASGAASPSFAARADGSFSPPIAPEHHRRPGYRRDEGLEPSPSARRRAPLGGPAPRGHFVPAREPDGHLVLGAQHLGLDWAYVVNYARQARQSHGAVIAFFEQRRQIGQRIRDVEGLRAARRAMEAQIASVEDRFADATGMDMRGAGVVDWGFNAGSRVIGGGGGSVPPRGFSPGSVPRNRYREDGRGASRYLGSSPRAAGDAESPAVAPPPYFDSEEEL</sequence>
<dbReference type="EMBL" id="JAKWBI020000173">
    <property type="protein sequence ID" value="KAJ2900397.1"/>
    <property type="molecule type" value="Genomic_DNA"/>
</dbReference>
<feature type="region of interest" description="Disordered" evidence="1">
    <location>
        <begin position="260"/>
        <end position="318"/>
    </location>
</feature>
<feature type="region of interest" description="Disordered" evidence="1">
    <location>
        <begin position="65"/>
        <end position="159"/>
    </location>
</feature>
<organism evidence="2 3">
    <name type="scientific">Zalerion maritima</name>
    <dbReference type="NCBI Taxonomy" id="339359"/>
    <lineage>
        <taxon>Eukaryota</taxon>
        <taxon>Fungi</taxon>
        <taxon>Dikarya</taxon>
        <taxon>Ascomycota</taxon>
        <taxon>Pezizomycotina</taxon>
        <taxon>Sordariomycetes</taxon>
        <taxon>Lulworthiomycetidae</taxon>
        <taxon>Lulworthiales</taxon>
        <taxon>Lulworthiaceae</taxon>
        <taxon>Zalerion</taxon>
    </lineage>
</organism>
<protein>
    <recommendedName>
        <fullName evidence="4">Stc1 domain-containing protein</fullName>
    </recommendedName>
</protein>
<proteinExistence type="predicted"/>
<comment type="caution">
    <text evidence="2">The sequence shown here is derived from an EMBL/GenBank/DDBJ whole genome shotgun (WGS) entry which is preliminary data.</text>
</comment>
<evidence type="ECO:0000313" key="2">
    <source>
        <dbReference type="EMBL" id="KAJ2900397.1"/>
    </source>
</evidence>
<dbReference type="AlphaFoldDB" id="A0AAD5RQ85"/>
<dbReference type="Proteomes" id="UP001201980">
    <property type="component" value="Unassembled WGS sequence"/>
</dbReference>
<evidence type="ECO:0000256" key="1">
    <source>
        <dbReference type="SAM" id="MobiDB-lite"/>
    </source>
</evidence>
<name>A0AAD5RQ85_9PEZI</name>
<feature type="compositionally biased region" description="Acidic residues" evidence="1">
    <location>
        <begin position="80"/>
        <end position="96"/>
    </location>
</feature>
<keyword evidence="3" id="KW-1185">Reference proteome</keyword>
<reference evidence="2" key="1">
    <citation type="submission" date="2022-07" db="EMBL/GenBank/DDBJ databases">
        <title>Draft genome sequence of Zalerion maritima ATCC 34329, a (micro)plastics degrading marine fungus.</title>
        <authorList>
            <person name="Paco A."/>
            <person name="Goncalves M.F.M."/>
            <person name="Rocha-Santos T.A.P."/>
            <person name="Alves A."/>
        </authorList>
    </citation>
    <scope>NUCLEOTIDE SEQUENCE</scope>
    <source>
        <strain evidence="2">ATCC 34329</strain>
    </source>
</reference>
<evidence type="ECO:0008006" key="4">
    <source>
        <dbReference type="Google" id="ProtNLM"/>
    </source>
</evidence>
<feature type="region of interest" description="Disordered" evidence="1">
    <location>
        <begin position="1"/>
        <end position="28"/>
    </location>
</feature>
<feature type="compositionally biased region" description="Low complexity" evidence="1">
    <location>
        <begin position="265"/>
        <end position="277"/>
    </location>
</feature>
<feature type="compositionally biased region" description="Polar residues" evidence="1">
    <location>
        <begin position="1"/>
        <end position="17"/>
    </location>
</feature>
<gene>
    <name evidence="2" type="ORF">MKZ38_002454</name>
</gene>
<evidence type="ECO:0000313" key="3">
    <source>
        <dbReference type="Proteomes" id="UP001201980"/>
    </source>
</evidence>